<accession>A0A3D8M2G4</accession>
<dbReference type="Proteomes" id="UP000256561">
    <property type="component" value="Unassembled WGS sequence"/>
</dbReference>
<gene>
    <name evidence="1" type="ORF">DXV75_16910</name>
</gene>
<proteinExistence type="predicted"/>
<organism evidence="1 2">
    <name type="scientific">Alteromonas aestuariivivens</name>
    <dbReference type="NCBI Taxonomy" id="1938339"/>
    <lineage>
        <taxon>Bacteria</taxon>
        <taxon>Pseudomonadati</taxon>
        <taxon>Pseudomonadota</taxon>
        <taxon>Gammaproteobacteria</taxon>
        <taxon>Alteromonadales</taxon>
        <taxon>Alteromonadaceae</taxon>
        <taxon>Alteromonas/Salinimonas group</taxon>
        <taxon>Alteromonas</taxon>
    </lineage>
</organism>
<name>A0A3D8M2G4_9ALTE</name>
<dbReference type="RefSeq" id="WP_115594598.1">
    <property type="nucleotide sequence ID" value="NZ_QRHA01000023.1"/>
</dbReference>
<dbReference type="AlphaFoldDB" id="A0A3D8M2G4"/>
<evidence type="ECO:0000313" key="2">
    <source>
        <dbReference type="Proteomes" id="UP000256561"/>
    </source>
</evidence>
<comment type="caution">
    <text evidence="1">The sequence shown here is derived from an EMBL/GenBank/DDBJ whole genome shotgun (WGS) entry which is preliminary data.</text>
</comment>
<reference evidence="2" key="1">
    <citation type="submission" date="2018-08" db="EMBL/GenBank/DDBJ databases">
        <authorList>
            <person name="Zhang J."/>
            <person name="Du Z.-J."/>
        </authorList>
    </citation>
    <scope>NUCLEOTIDE SEQUENCE [LARGE SCALE GENOMIC DNA]</scope>
    <source>
        <strain evidence="2">KCTC 52655</strain>
    </source>
</reference>
<evidence type="ECO:0000313" key="1">
    <source>
        <dbReference type="EMBL" id="RDV23883.1"/>
    </source>
</evidence>
<dbReference type="EMBL" id="QRHA01000023">
    <property type="protein sequence ID" value="RDV23883.1"/>
    <property type="molecule type" value="Genomic_DNA"/>
</dbReference>
<sequence length="139" mass="15494">MQNKLVFSTVFIALVASFFAGKYFEKSTKSAEYLDALTTTVNLAHDRWGEVHLLSALYEASLVNKESSKQQFVLAVALMYRDDTRIRDVFSNDHGLNTGTVSTNKAVIDFLTQYGYSSCAELTNSEMVQCNLDVVDNDA</sequence>
<dbReference type="OrthoDB" id="9927370at2"/>
<keyword evidence="2" id="KW-1185">Reference proteome</keyword>
<protein>
    <submittedName>
        <fullName evidence="1">Uncharacterized protein</fullName>
    </submittedName>
</protein>